<protein>
    <submittedName>
        <fullName evidence="1">Uncharacterized protein</fullName>
    </submittedName>
</protein>
<comment type="caution">
    <text evidence="1">The sequence shown here is derived from an EMBL/GenBank/DDBJ whole genome shotgun (WGS) entry which is preliminary data.</text>
</comment>
<sequence>MRTYYDEAIETMPRLAIESMQEDIILRLVPYMLERSPIVRNCDQLRSPGGHVNIVAGRATFIDGPQSCMPMCIERSSRPQLDSISFSAKTVWQAISV</sequence>
<evidence type="ECO:0000313" key="2">
    <source>
        <dbReference type="Proteomes" id="UP000054770"/>
    </source>
</evidence>
<dbReference type="RefSeq" id="WP_087650026.1">
    <property type="nucleotide sequence ID" value="NZ_FCON02000267.1"/>
</dbReference>
<keyword evidence="2" id="KW-1185">Reference proteome</keyword>
<dbReference type="EMBL" id="FCON02000267">
    <property type="protein sequence ID" value="SAL87123.1"/>
    <property type="molecule type" value="Genomic_DNA"/>
</dbReference>
<reference evidence="1" key="1">
    <citation type="submission" date="2016-01" db="EMBL/GenBank/DDBJ databases">
        <authorList>
            <person name="Peeters C."/>
        </authorList>
    </citation>
    <scope>NUCLEOTIDE SEQUENCE [LARGE SCALE GENOMIC DNA]</scope>
    <source>
        <strain evidence="1">LMG 22940</strain>
    </source>
</reference>
<evidence type="ECO:0000313" key="1">
    <source>
        <dbReference type="EMBL" id="SAL87123.1"/>
    </source>
</evidence>
<proteinExistence type="predicted"/>
<dbReference type="Proteomes" id="UP000054770">
    <property type="component" value="Unassembled WGS sequence"/>
</dbReference>
<organism evidence="1 2">
    <name type="scientific">Caballeronia choica</name>
    <dbReference type="NCBI Taxonomy" id="326476"/>
    <lineage>
        <taxon>Bacteria</taxon>
        <taxon>Pseudomonadati</taxon>
        <taxon>Pseudomonadota</taxon>
        <taxon>Betaproteobacteria</taxon>
        <taxon>Burkholderiales</taxon>
        <taxon>Burkholderiaceae</taxon>
        <taxon>Caballeronia</taxon>
    </lineage>
</organism>
<gene>
    <name evidence="1" type="ORF">AWB68_08284</name>
</gene>
<dbReference type="AlphaFoldDB" id="A0A158L2E2"/>
<name>A0A158L2E2_9BURK</name>
<accession>A0A158L2E2</accession>